<dbReference type="RefSeq" id="WP_222158039.1">
    <property type="nucleotide sequence ID" value="NZ_CP081864.1"/>
</dbReference>
<accession>A0ABX9AIC3</accession>
<dbReference type="Pfam" id="PF06821">
    <property type="entry name" value="Ser_hydrolase"/>
    <property type="match status" value="1"/>
</dbReference>
<keyword evidence="3" id="KW-1185">Reference proteome</keyword>
<dbReference type="Gene3D" id="3.40.50.1820">
    <property type="entry name" value="alpha/beta hydrolase"/>
    <property type="match status" value="1"/>
</dbReference>
<dbReference type="PANTHER" id="PTHR15394">
    <property type="entry name" value="SERINE HYDROLASE RBBP9"/>
    <property type="match status" value="1"/>
</dbReference>
<organism evidence="2 3">
    <name type="scientific">Symbiopectobacterium purcellii</name>
    <dbReference type="NCBI Taxonomy" id="2871826"/>
    <lineage>
        <taxon>Bacteria</taxon>
        <taxon>Pseudomonadati</taxon>
        <taxon>Pseudomonadota</taxon>
        <taxon>Gammaproteobacteria</taxon>
        <taxon>Enterobacterales</taxon>
        <taxon>Enterobacteriaceae</taxon>
    </lineage>
</organism>
<gene>
    <name evidence="2" type="ORF">K6K13_17035</name>
</gene>
<feature type="signal peptide" evidence="1">
    <location>
        <begin position="1"/>
        <end position="24"/>
    </location>
</feature>
<sequence>MNNFVALLLSMAAALSGCASPVNTQQPTTHLYIVHGYGASPSEHWFAWLKSEMEKTGATVSIINLPTPDDPQPQAWQRALETQVTSLDNRTYFVAHSLGSITLLRFLEKHLTNAPIGGYILVSGFNERLPTLPQLDRFIKPDIDYGKLAQRASSRVVIAAPDDAVVPYRFSQALAKSLDARFITVEQGNHFLASDGFTEFPLVLAELQKAIAVSGR</sequence>
<keyword evidence="2" id="KW-0378">Hydrolase</keyword>
<evidence type="ECO:0000313" key="2">
    <source>
        <dbReference type="EMBL" id="QZN94927.1"/>
    </source>
</evidence>
<keyword evidence="1" id="KW-0732">Signal</keyword>
<dbReference type="InterPro" id="IPR029058">
    <property type="entry name" value="AB_hydrolase_fold"/>
</dbReference>
<evidence type="ECO:0000313" key="3">
    <source>
        <dbReference type="Proteomes" id="UP000825886"/>
    </source>
</evidence>
<evidence type="ECO:0000256" key="1">
    <source>
        <dbReference type="SAM" id="SignalP"/>
    </source>
</evidence>
<reference evidence="2 3" key="1">
    <citation type="submission" date="2021-08" db="EMBL/GenBank/DDBJ databases">
        <title>Culture and genomic analysis of Symbiopectobacterium purcellii sp. nov. gen. nov., isolated from the leafhopper Empoasca decipiens.</title>
        <authorList>
            <person name="Nadal-Jimenez P."/>
            <person name="Siozios S."/>
            <person name="Halliday N."/>
            <person name="Camara M."/>
            <person name="Hurst G.D.D."/>
        </authorList>
    </citation>
    <scope>NUCLEOTIDE SEQUENCE [LARGE SCALE GENOMIC DNA]</scope>
    <source>
        <strain evidence="2 3">SyEd1</strain>
    </source>
</reference>
<name>A0ABX9AIC3_9ENTR</name>
<dbReference type="InterPro" id="IPR010662">
    <property type="entry name" value="RBBP9/YdeN"/>
</dbReference>
<dbReference type="EMBL" id="CP081864">
    <property type="protein sequence ID" value="QZN94927.1"/>
    <property type="molecule type" value="Genomic_DNA"/>
</dbReference>
<dbReference type="Proteomes" id="UP000825886">
    <property type="component" value="Chromosome"/>
</dbReference>
<dbReference type="PANTHER" id="PTHR15394:SF3">
    <property type="entry name" value="SERINE HYDROLASE RBBP9"/>
    <property type="match status" value="1"/>
</dbReference>
<proteinExistence type="predicted"/>
<dbReference type="GO" id="GO:0016787">
    <property type="term" value="F:hydrolase activity"/>
    <property type="evidence" value="ECO:0007669"/>
    <property type="project" value="UniProtKB-KW"/>
</dbReference>
<dbReference type="SUPFAM" id="SSF53474">
    <property type="entry name" value="alpha/beta-Hydrolases"/>
    <property type="match status" value="1"/>
</dbReference>
<protein>
    <submittedName>
        <fullName evidence="2">Alpha/beta hydrolase</fullName>
    </submittedName>
</protein>
<feature type="chain" id="PRO_5047152929" evidence="1">
    <location>
        <begin position="25"/>
        <end position="216"/>
    </location>
</feature>